<dbReference type="Pfam" id="PF03949">
    <property type="entry name" value="Malic_M"/>
    <property type="match status" value="1"/>
</dbReference>
<name>T1D608_9ZZZZ</name>
<accession>T1D608</accession>
<feature type="compositionally biased region" description="Low complexity" evidence="2">
    <location>
        <begin position="101"/>
        <end position="114"/>
    </location>
</feature>
<protein>
    <submittedName>
        <fullName evidence="4">Malic enzyme, NAD-binding domain protein</fullName>
        <ecNumber evidence="4">1.-.-.-</ecNumber>
    </submittedName>
</protein>
<dbReference type="Gene3D" id="3.40.50.720">
    <property type="entry name" value="NAD(P)-binding Rossmann-like Domain"/>
    <property type="match status" value="1"/>
</dbReference>
<dbReference type="SUPFAM" id="SSF51735">
    <property type="entry name" value="NAD(P)-binding Rossmann-fold domains"/>
    <property type="match status" value="1"/>
</dbReference>
<evidence type="ECO:0000256" key="2">
    <source>
        <dbReference type="SAM" id="MobiDB-lite"/>
    </source>
</evidence>
<dbReference type="InterPro" id="IPR036291">
    <property type="entry name" value="NAD(P)-bd_dom_sf"/>
</dbReference>
<dbReference type="PRINTS" id="PR00072">
    <property type="entry name" value="MALOXRDTASE"/>
</dbReference>
<evidence type="ECO:0000256" key="1">
    <source>
        <dbReference type="ARBA" id="ARBA00023002"/>
    </source>
</evidence>
<dbReference type="GO" id="GO:0016616">
    <property type="term" value="F:oxidoreductase activity, acting on the CH-OH group of donors, NAD or NADP as acceptor"/>
    <property type="evidence" value="ECO:0007669"/>
    <property type="project" value="InterPro"/>
</dbReference>
<dbReference type="GO" id="GO:0051287">
    <property type="term" value="F:NAD binding"/>
    <property type="evidence" value="ECO:0007669"/>
    <property type="project" value="InterPro"/>
</dbReference>
<dbReference type="InterPro" id="IPR051674">
    <property type="entry name" value="Malate_Decarboxylase"/>
</dbReference>
<gene>
    <name evidence="4" type="ORF">B1A_02801</name>
</gene>
<dbReference type="PANTHER" id="PTHR43237">
    <property type="entry name" value="NADP-DEPENDENT MALIC ENZYME"/>
    <property type="match status" value="1"/>
</dbReference>
<dbReference type="EMBL" id="AUZX01002072">
    <property type="protein sequence ID" value="EQD77725.1"/>
    <property type="molecule type" value="Genomic_DNA"/>
</dbReference>
<feature type="non-terminal residue" evidence="4">
    <location>
        <position position="1"/>
    </location>
</feature>
<dbReference type="EC" id="1.-.-.-" evidence="4"/>
<sequence>LGKPVLHDDQHGTAVVALAALINAARRARRSLPESTVGQLGLGAAGTGIVRLLRAYGVNRVLGADRNPQALARIKTLGGRRSDPGVDHAAGRHRGRDHGRQGPSSDPSGSGRGR</sequence>
<evidence type="ECO:0000259" key="3">
    <source>
        <dbReference type="Pfam" id="PF03949"/>
    </source>
</evidence>
<reference evidence="4" key="2">
    <citation type="journal article" date="2014" name="ISME J.">
        <title>Microbial stratification in low pH oxic and suboxic macroscopic growths along an acid mine drainage.</title>
        <authorList>
            <person name="Mendez-Garcia C."/>
            <person name="Mesa V."/>
            <person name="Sprenger R.R."/>
            <person name="Richter M."/>
            <person name="Diez M.S."/>
            <person name="Solano J."/>
            <person name="Bargiela R."/>
            <person name="Golyshina O.V."/>
            <person name="Manteca A."/>
            <person name="Ramos J.L."/>
            <person name="Gallego J.R."/>
            <person name="Llorente I."/>
            <person name="Martins Dos Santos V.A."/>
            <person name="Jensen O.N."/>
            <person name="Pelaez A.I."/>
            <person name="Sanchez J."/>
            <person name="Ferrer M."/>
        </authorList>
    </citation>
    <scope>NUCLEOTIDE SEQUENCE</scope>
</reference>
<dbReference type="PANTHER" id="PTHR43237:SF4">
    <property type="entry name" value="NADP-DEPENDENT MALIC ENZYME"/>
    <property type="match status" value="1"/>
</dbReference>
<dbReference type="InterPro" id="IPR012302">
    <property type="entry name" value="Malic_NAD-bd"/>
</dbReference>
<dbReference type="AlphaFoldDB" id="T1D608"/>
<organism evidence="4">
    <name type="scientific">mine drainage metagenome</name>
    <dbReference type="NCBI Taxonomy" id="410659"/>
    <lineage>
        <taxon>unclassified sequences</taxon>
        <taxon>metagenomes</taxon>
        <taxon>ecological metagenomes</taxon>
    </lineage>
</organism>
<dbReference type="InterPro" id="IPR001891">
    <property type="entry name" value="Malic_OxRdtase"/>
</dbReference>
<dbReference type="GO" id="GO:0004470">
    <property type="term" value="F:malic enzyme activity"/>
    <property type="evidence" value="ECO:0007669"/>
    <property type="project" value="InterPro"/>
</dbReference>
<evidence type="ECO:0000313" key="4">
    <source>
        <dbReference type="EMBL" id="EQD77725.1"/>
    </source>
</evidence>
<proteinExistence type="predicted"/>
<comment type="caution">
    <text evidence="4">The sequence shown here is derived from an EMBL/GenBank/DDBJ whole genome shotgun (WGS) entry which is preliminary data.</text>
</comment>
<keyword evidence="1 4" id="KW-0560">Oxidoreductase</keyword>
<feature type="domain" description="Malic enzyme NAD-binding" evidence="3">
    <location>
        <begin position="12"/>
        <end position="60"/>
    </location>
</feature>
<reference evidence="4" key="1">
    <citation type="submission" date="2013-08" db="EMBL/GenBank/DDBJ databases">
        <authorList>
            <person name="Mendez C."/>
            <person name="Richter M."/>
            <person name="Ferrer M."/>
            <person name="Sanchez J."/>
        </authorList>
    </citation>
    <scope>NUCLEOTIDE SEQUENCE</scope>
</reference>
<feature type="compositionally biased region" description="Basic and acidic residues" evidence="2">
    <location>
        <begin position="80"/>
        <end position="90"/>
    </location>
</feature>
<feature type="region of interest" description="Disordered" evidence="2">
    <location>
        <begin position="75"/>
        <end position="114"/>
    </location>
</feature>